<protein>
    <recommendedName>
        <fullName evidence="10">MFS transporter</fullName>
    </recommendedName>
</protein>
<reference evidence="7 8" key="1">
    <citation type="submission" date="2018-06" db="EMBL/GenBank/DDBJ databases">
        <title>Complete Genome Sequence of Desulfobacter hydrogenophilus (DSM3380).</title>
        <authorList>
            <person name="Marietou A."/>
            <person name="Schreiber L."/>
            <person name="Marshall I."/>
            <person name="Jorgensen B."/>
        </authorList>
    </citation>
    <scope>NUCLEOTIDE SEQUENCE [LARGE SCALE GENOMIC DNA]</scope>
    <source>
        <strain evidence="7 8">DSM 3380</strain>
    </source>
</reference>
<keyword evidence="3" id="KW-0812">Transmembrane</keyword>
<evidence type="ECO:0000313" key="7">
    <source>
        <dbReference type="EMBL" id="RAM01206.1"/>
    </source>
</evidence>
<keyword evidence="9" id="KW-1185">Reference proteome</keyword>
<dbReference type="EMBL" id="QLNI01000030">
    <property type="protein sequence ID" value="RAM01206.1"/>
    <property type="molecule type" value="Genomic_DNA"/>
</dbReference>
<dbReference type="EMBL" id="CP036313">
    <property type="protein sequence ID" value="QBH12281.1"/>
    <property type="molecule type" value="Genomic_DNA"/>
</dbReference>
<dbReference type="InterPro" id="IPR036259">
    <property type="entry name" value="MFS_trans_sf"/>
</dbReference>
<dbReference type="GO" id="GO:0016020">
    <property type="term" value="C:membrane"/>
    <property type="evidence" value="ECO:0007669"/>
    <property type="project" value="UniProtKB-SubCell"/>
</dbReference>
<reference evidence="6 9" key="2">
    <citation type="submission" date="2019-02" db="EMBL/GenBank/DDBJ databases">
        <title>Complete genome sequence of Desulfobacter hydrogenophilus AcRS1.</title>
        <authorList>
            <person name="Marietou A."/>
            <person name="Lund M.B."/>
            <person name="Marshall I.P.G."/>
            <person name="Schreiber L."/>
            <person name="Jorgensen B."/>
        </authorList>
    </citation>
    <scope>NUCLEOTIDE SEQUENCE [LARGE SCALE GENOMIC DNA]</scope>
    <source>
        <strain evidence="6 9">AcRS1</strain>
    </source>
</reference>
<keyword evidence="4" id="KW-1133">Transmembrane helix</keyword>
<dbReference type="RefSeq" id="WP_111958042.1">
    <property type="nucleotide sequence ID" value="NZ_CP036313.1"/>
</dbReference>
<evidence type="ECO:0000313" key="8">
    <source>
        <dbReference type="Proteomes" id="UP000248798"/>
    </source>
</evidence>
<evidence type="ECO:0000256" key="2">
    <source>
        <dbReference type="ARBA" id="ARBA00022448"/>
    </source>
</evidence>
<dbReference type="PANTHER" id="PTHR48020">
    <property type="entry name" value="PROTON MYO-INOSITOL COTRANSPORTER"/>
    <property type="match status" value="1"/>
</dbReference>
<name>A0A328FAH4_9BACT</name>
<evidence type="ECO:0000256" key="5">
    <source>
        <dbReference type="ARBA" id="ARBA00023136"/>
    </source>
</evidence>
<keyword evidence="5" id="KW-0472">Membrane</keyword>
<dbReference type="GO" id="GO:0022857">
    <property type="term" value="F:transmembrane transporter activity"/>
    <property type="evidence" value="ECO:0007669"/>
    <property type="project" value="InterPro"/>
</dbReference>
<dbReference type="Proteomes" id="UP000248798">
    <property type="component" value="Unassembled WGS sequence"/>
</dbReference>
<comment type="subcellular location">
    <subcellularLocation>
        <location evidence="1">Membrane</location>
    </subcellularLocation>
</comment>
<organism evidence="7 8">
    <name type="scientific">Desulfobacter hydrogenophilus</name>
    <dbReference type="NCBI Taxonomy" id="2291"/>
    <lineage>
        <taxon>Bacteria</taxon>
        <taxon>Pseudomonadati</taxon>
        <taxon>Thermodesulfobacteriota</taxon>
        <taxon>Desulfobacteria</taxon>
        <taxon>Desulfobacterales</taxon>
        <taxon>Desulfobacteraceae</taxon>
        <taxon>Desulfobacter</taxon>
    </lineage>
</organism>
<dbReference type="PANTHER" id="PTHR48020:SF12">
    <property type="entry name" value="PROTON MYO-INOSITOL COTRANSPORTER"/>
    <property type="match status" value="1"/>
</dbReference>
<evidence type="ECO:0000256" key="1">
    <source>
        <dbReference type="ARBA" id="ARBA00004370"/>
    </source>
</evidence>
<dbReference type="Gene3D" id="1.20.1250.20">
    <property type="entry name" value="MFS general substrate transporter like domains"/>
    <property type="match status" value="1"/>
</dbReference>
<dbReference type="Pfam" id="PF00083">
    <property type="entry name" value="Sugar_tr"/>
    <property type="match status" value="1"/>
</dbReference>
<proteinExistence type="predicted"/>
<evidence type="ECO:0000256" key="4">
    <source>
        <dbReference type="ARBA" id="ARBA00022989"/>
    </source>
</evidence>
<gene>
    <name evidence="7" type="ORF">DO021_14815</name>
    <name evidence="6" type="ORF">EYB58_04705</name>
</gene>
<dbReference type="Proteomes" id="UP000293902">
    <property type="component" value="Chromosome"/>
</dbReference>
<evidence type="ECO:0000313" key="6">
    <source>
        <dbReference type="EMBL" id="QBH12281.1"/>
    </source>
</evidence>
<evidence type="ECO:0000313" key="9">
    <source>
        <dbReference type="Proteomes" id="UP000293902"/>
    </source>
</evidence>
<dbReference type="InterPro" id="IPR005828">
    <property type="entry name" value="MFS_sugar_transport-like"/>
</dbReference>
<dbReference type="AlphaFoldDB" id="A0A328FAH4"/>
<dbReference type="OrthoDB" id="5368493at2"/>
<evidence type="ECO:0000256" key="3">
    <source>
        <dbReference type="ARBA" id="ARBA00022692"/>
    </source>
</evidence>
<sequence length="61" mass="6915">MGNKYFRHAIFLGICLQVIQQLTGINVVMYYAPKIFKLTGFTTNLKIQPALNGLLNKDTLQ</sequence>
<evidence type="ECO:0008006" key="10">
    <source>
        <dbReference type="Google" id="ProtNLM"/>
    </source>
</evidence>
<keyword evidence="2" id="KW-0813">Transport</keyword>
<dbReference type="InterPro" id="IPR050814">
    <property type="entry name" value="Myo-inositol_Transporter"/>
</dbReference>
<accession>A0A328FAH4</accession>